<dbReference type="SUPFAM" id="SSF53300">
    <property type="entry name" value="vWA-like"/>
    <property type="match status" value="1"/>
</dbReference>
<name>A0A1G5IK21_9BACT</name>
<dbReference type="InterPro" id="IPR002881">
    <property type="entry name" value="DUF58"/>
</dbReference>
<reference evidence="2 3" key="1">
    <citation type="submission" date="2016-10" db="EMBL/GenBank/DDBJ databases">
        <authorList>
            <person name="de Groot N.N."/>
        </authorList>
    </citation>
    <scope>NUCLEOTIDE SEQUENCE [LARGE SCALE GENOMIC DNA]</scope>
    <source>
        <strain evidence="2 3">AA1</strain>
    </source>
</reference>
<dbReference type="Gene3D" id="3.40.50.410">
    <property type="entry name" value="von Willebrand factor, type A domain"/>
    <property type="match status" value="1"/>
</dbReference>
<evidence type="ECO:0000259" key="1">
    <source>
        <dbReference type="Pfam" id="PF01882"/>
    </source>
</evidence>
<evidence type="ECO:0000313" key="3">
    <source>
        <dbReference type="Proteomes" id="UP000198870"/>
    </source>
</evidence>
<feature type="domain" description="DUF58" evidence="1">
    <location>
        <begin position="42"/>
        <end position="253"/>
    </location>
</feature>
<proteinExistence type="predicted"/>
<accession>A0A1G5IK21</accession>
<evidence type="ECO:0000313" key="2">
    <source>
        <dbReference type="EMBL" id="SCY76050.1"/>
    </source>
</evidence>
<dbReference type="EMBL" id="FMUX01000020">
    <property type="protein sequence ID" value="SCY76050.1"/>
    <property type="molecule type" value="Genomic_DNA"/>
</dbReference>
<protein>
    <recommendedName>
        <fullName evidence="1">DUF58 domain-containing protein</fullName>
    </recommendedName>
</protein>
<sequence length="292" mass="33364">MLPAEVLKKIKRIHIRSRRMADTMMAGHYRSVFKGAGMEFEEVREYSPGDEIRSIDWKVSARMGRPFIKQFREEREMVVMLLIDMSRSGFFGTGESLKVDKAAEVASVLAFNAIKNGDKVGAIFFTDQVEQYIPPKNGSAHIWRVIREIFTFTPTSRGTDIDEAVAFLARVCRKRTVSFVISDFLAEPCTRTLRLVGRKHELISILLSDPGDFLLPGTGLLTTRDFETGRDVVLDLSNRRCREKVRQVKLAEKAEIMDEMKRAGVDIIDLSTEASTTDALTRYFTWREGRRR</sequence>
<keyword evidence="3" id="KW-1185">Reference proteome</keyword>
<dbReference type="Proteomes" id="UP000198870">
    <property type="component" value="Unassembled WGS sequence"/>
</dbReference>
<gene>
    <name evidence="2" type="ORF">SAMN05216233_12057</name>
</gene>
<dbReference type="PANTHER" id="PTHR33608">
    <property type="entry name" value="BLL2464 PROTEIN"/>
    <property type="match status" value="1"/>
</dbReference>
<dbReference type="OrthoDB" id="9776116at2"/>
<dbReference type="Pfam" id="PF01882">
    <property type="entry name" value="DUF58"/>
    <property type="match status" value="1"/>
</dbReference>
<dbReference type="InterPro" id="IPR036465">
    <property type="entry name" value="vWFA_dom_sf"/>
</dbReference>
<dbReference type="AlphaFoldDB" id="A0A1G5IK21"/>
<organism evidence="2 3">
    <name type="scientific">Desulfoluna spongiiphila</name>
    <dbReference type="NCBI Taxonomy" id="419481"/>
    <lineage>
        <taxon>Bacteria</taxon>
        <taxon>Pseudomonadati</taxon>
        <taxon>Thermodesulfobacteriota</taxon>
        <taxon>Desulfobacteria</taxon>
        <taxon>Desulfobacterales</taxon>
        <taxon>Desulfolunaceae</taxon>
        <taxon>Desulfoluna</taxon>
    </lineage>
</organism>
<dbReference type="RefSeq" id="WP_092213910.1">
    <property type="nucleotide sequence ID" value="NZ_FMUX01000020.1"/>
</dbReference>
<dbReference type="STRING" id="419481.SAMN05216233_12057"/>
<dbReference type="PANTHER" id="PTHR33608:SF6">
    <property type="entry name" value="BLL2464 PROTEIN"/>
    <property type="match status" value="1"/>
</dbReference>